<keyword evidence="3" id="KW-0699">rRNA-binding</keyword>
<dbReference type="InterPro" id="IPR048876">
    <property type="entry name" value="BipA_C"/>
</dbReference>
<evidence type="ECO:0000313" key="6">
    <source>
        <dbReference type="Proteomes" id="UP001052140"/>
    </source>
</evidence>
<dbReference type="CDD" id="cd16263">
    <property type="entry name" value="BipA_III"/>
    <property type="match status" value="1"/>
</dbReference>
<dbReference type="InterPro" id="IPR035647">
    <property type="entry name" value="EFG_III/V"/>
</dbReference>
<evidence type="ECO:0000256" key="2">
    <source>
        <dbReference type="ARBA" id="ARBA00023134"/>
    </source>
</evidence>
<dbReference type="Pfam" id="PF21018">
    <property type="entry name" value="BipA_C"/>
    <property type="match status" value="1"/>
</dbReference>
<dbReference type="InterPro" id="IPR035651">
    <property type="entry name" value="BipA_V"/>
</dbReference>
<dbReference type="Gene3D" id="3.30.70.870">
    <property type="entry name" value="Elongation Factor G (Translational Gtpase), domain 3"/>
    <property type="match status" value="1"/>
</dbReference>
<keyword evidence="3" id="KW-0378">Hydrolase</keyword>
<keyword evidence="3" id="KW-0694">RNA-binding</keyword>
<dbReference type="Gene3D" id="3.30.70.240">
    <property type="match status" value="1"/>
</dbReference>
<evidence type="ECO:0000313" key="5">
    <source>
        <dbReference type="EMBL" id="GJH42268.1"/>
    </source>
</evidence>
<sequence>MTDKIDINKLRNIAIIAHVDHGKTTLVDKLLQQSGTLEASRNDGDERVMDSNDIEKERGITILAKNTAINWNDYRINIVDTPGHADFGGEVERVMSMVDCVLLIVDAFDGPMPQTRFVTQKAFAHGLKPIVVINKVDRPGARPDWVVDQVFDLFVNLGATDEQLDFPIIYASALNGVAGLEHDQLAPDMTPLFEAIVKYVEPPKVELEQPFQMQISQLDYNNYVGVIGIGRIKRGSVKPNQTVTIIDTEGKARTGKIGQVLGHLGLQRYETERAYAGDIIALTGLGELNISDTICDINNVEALPALSVDEPTVTMFFCVNTSPFCGKEGKYVTSRQILERLNKELVHNVALRVEETPDPDAFRVSGRGELHLSVLIENMRREGYELAVSRPRVIYKEVEGRKQEPFEQVTIDIEEQHQGAVMEALGIRKGEVRDMVPDGKGRTRLEYVIPSRGLIGFRGEFMTMTSGTGLLYSSFSHYDDVKAGEIGQRKNGVLISNATGKALAYALFGLQERGKLMIDHGTEVYEGQIIGIHSRSNDLTVNCLQGKKLTNMRASGKDEALVLVPPVRFSLEQAIEFIDDDELVEVTPSSIRIRKKLLTEVDRKRASRTTTSTSTY</sequence>
<dbReference type="InterPro" id="IPR047043">
    <property type="entry name" value="BipA_III"/>
</dbReference>
<feature type="domain" description="Tr-type G" evidence="4">
    <location>
        <begin position="8"/>
        <end position="204"/>
    </location>
</feature>
<keyword evidence="3" id="KW-0963">Cytoplasm</keyword>
<dbReference type="InterPro" id="IPR000795">
    <property type="entry name" value="T_Tr_GTP-bd_dom"/>
</dbReference>
<dbReference type="SUPFAM" id="SSF50447">
    <property type="entry name" value="Translation proteins"/>
    <property type="match status" value="1"/>
</dbReference>
<dbReference type="InterPro" id="IPR000640">
    <property type="entry name" value="EFG_V-like"/>
</dbReference>
<dbReference type="Pfam" id="PF00009">
    <property type="entry name" value="GTP_EFTU"/>
    <property type="match status" value="1"/>
</dbReference>
<dbReference type="SUPFAM" id="SSF52540">
    <property type="entry name" value="P-loop containing nucleoside triphosphate hydrolases"/>
    <property type="match status" value="1"/>
</dbReference>
<keyword evidence="6" id="KW-1185">Reference proteome</keyword>
<evidence type="ECO:0000259" key="4">
    <source>
        <dbReference type="PROSITE" id="PS51722"/>
    </source>
</evidence>
<dbReference type="PROSITE" id="PS51722">
    <property type="entry name" value="G_TR_2"/>
    <property type="match status" value="1"/>
</dbReference>
<dbReference type="EC" id="3.6.5.-" evidence="3"/>
<keyword evidence="1 3" id="KW-0547">Nucleotide-binding</keyword>
<dbReference type="Gene3D" id="2.40.30.10">
    <property type="entry name" value="Translation factors"/>
    <property type="match status" value="1"/>
</dbReference>
<feature type="binding site" evidence="3">
    <location>
        <begin position="134"/>
        <end position="137"/>
    </location>
    <ligand>
        <name>GTP</name>
        <dbReference type="ChEBI" id="CHEBI:37565"/>
    </ligand>
</feature>
<comment type="catalytic activity">
    <reaction evidence="3">
        <text>GTP + H2O = GDP + phosphate + H(+)</text>
        <dbReference type="Rhea" id="RHEA:19669"/>
        <dbReference type="ChEBI" id="CHEBI:15377"/>
        <dbReference type="ChEBI" id="CHEBI:15378"/>
        <dbReference type="ChEBI" id="CHEBI:37565"/>
        <dbReference type="ChEBI" id="CHEBI:43474"/>
        <dbReference type="ChEBI" id="CHEBI:58189"/>
    </reaction>
</comment>
<dbReference type="PROSITE" id="PS00301">
    <property type="entry name" value="G_TR_1"/>
    <property type="match status" value="1"/>
</dbReference>
<dbReference type="SUPFAM" id="SSF54980">
    <property type="entry name" value="EF-G C-terminal domain-like"/>
    <property type="match status" value="2"/>
</dbReference>
<dbReference type="Gene3D" id="2.40.50.250">
    <property type="entry name" value="bipa protein"/>
    <property type="match status" value="1"/>
</dbReference>
<dbReference type="PRINTS" id="PR00315">
    <property type="entry name" value="ELONGATNFCT"/>
</dbReference>
<dbReference type="Pfam" id="PF03144">
    <property type="entry name" value="GTP_EFTU_D2"/>
    <property type="match status" value="1"/>
</dbReference>
<dbReference type="Proteomes" id="UP001052140">
    <property type="component" value="Unassembled WGS sequence"/>
</dbReference>
<feature type="binding site" evidence="3">
    <location>
        <begin position="20"/>
        <end position="25"/>
    </location>
    <ligand>
        <name>GTP</name>
        <dbReference type="ChEBI" id="CHEBI:37565"/>
    </ligand>
</feature>
<dbReference type="InterPro" id="IPR031157">
    <property type="entry name" value="G_TR_CS"/>
</dbReference>
<dbReference type="PANTHER" id="PTHR42908">
    <property type="entry name" value="TRANSLATION ELONGATION FACTOR-RELATED"/>
    <property type="match status" value="1"/>
</dbReference>
<dbReference type="CDD" id="cd03691">
    <property type="entry name" value="BipA_TypA_II"/>
    <property type="match status" value="1"/>
</dbReference>
<dbReference type="GeneID" id="69688013"/>
<dbReference type="HAMAP" id="MF_00849">
    <property type="entry name" value="BipA"/>
    <property type="match status" value="1"/>
</dbReference>
<dbReference type="RefSeq" id="WP_160531145.1">
    <property type="nucleotide sequence ID" value="NZ_BPUX01000001.1"/>
</dbReference>
<evidence type="ECO:0000256" key="3">
    <source>
        <dbReference type="HAMAP-Rule" id="MF_00849"/>
    </source>
</evidence>
<keyword evidence="3" id="KW-0820">tRNA-binding</keyword>
<dbReference type="InterPro" id="IPR027417">
    <property type="entry name" value="P-loop_NTPase"/>
</dbReference>
<dbReference type="NCBIfam" id="TIGR01394">
    <property type="entry name" value="TypA_BipA"/>
    <property type="match status" value="1"/>
</dbReference>
<dbReference type="PANTHER" id="PTHR42908:SF8">
    <property type="entry name" value="TR-TYPE G DOMAIN-CONTAINING PROTEIN"/>
    <property type="match status" value="1"/>
</dbReference>
<dbReference type="InterPro" id="IPR047041">
    <property type="entry name" value="BipA_GTP-bd_dom"/>
</dbReference>
<comment type="function">
    <text evidence="3">A 50S ribosomal subunit assembly protein with GTPase activity, required for 50S subunit assembly at low temperatures, may also play a role in translation. Binds GTP and analogs. Binds the 70S ribosome between the 30S and 50S subunits, in a similar position as ribosome-bound EF-G; it contacts a number of ribosomal proteins, both rRNAs and the A-site tRNA.</text>
</comment>
<dbReference type="EMBL" id="BPUX01000001">
    <property type="protein sequence ID" value="GJH42268.1"/>
    <property type="molecule type" value="Genomic_DNA"/>
</dbReference>
<name>A0ABQ4VF37_9PAST</name>
<comment type="caution">
    <text evidence="5">The sequence shown here is derived from an EMBL/GenBank/DDBJ whole genome shotgun (WGS) entry which is preliminary data.</text>
</comment>
<comment type="subunit">
    <text evidence="3">Monomer.</text>
</comment>
<keyword evidence="2 3" id="KW-0342">GTP-binding</keyword>
<evidence type="ECO:0000256" key="1">
    <source>
        <dbReference type="ARBA" id="ARBA00022741"/>
    </source>
</evidence>
<dbReference type="NCBIfam" id="TIGR00231">
    <property type="entry name" value="small_GTP"/>
    <property type="match status" value="1"/>
</dbReference>
<protein>
    <recommendedName>
        <fullName evidence="3">Large ribosomal subunit assembly factor BipA</fullName>
        <ecNumber evidence="3">3.6.5.-</ecNumber>
    </recommendedName>
    <alternativeName>
        <fullName evidence="3">GTP-binding protein BipA</fullName>
    </alternativeName>
</protein>
<reference evidence="5" key="1">
    <citation type="submission" date="2024-05" db="EMBL/GenBank/DDBJ databases">
        <title>Determining zoonotic pasteurella genome.</title>
        <authorList>
            <person name="Maeda T."/>
            <person name="Takahashi T."/>
            <person name="Yoshida H."/>
        </authorList>
    </citation>
    <scope>NUCLEOTIDE SEQUENCE</scope>
    <source>
        <strain evidence="5">PA42</strain>
    </source>
</reference>
<dbReference type="InterPro" id="IPR042116">
    <property type="entry name" value="TypA/BipA_C"/>
</dbReference>
<dbReference type="InterPro" id="IPR009000">
    <property type="entry name" value="Transl_B-barrel_sf"/>
</dbReference>
<dbReference type="InterPro" id="IPR004161">
    <property type="entry name" value="EFTu-like_2"/>
</dbReference>
<dbReference type="InterPro" id="IPR006298">
    <property type="entry name" value="BipA"/>
</dbReference>
<dbReference type="InterPro" id="IPR047042">
    <property type="entry name" value="BipA_II"/>
</dbReference>
<dbReference type="InterPro" id="IPR005225">
    <property type="entry name" value="Small_GTP-bd"/>
</dbReference>
<gene>
    <name evidence="5" type="primary">typA</name>
    <name evidence="3" type="synonym">bipA</name>
    <name evidence="5" type="ORF">PA42_04420</name>
</gene>
<keyword evidence="3" id="KW-0690">Ribosome biogenesis</keyword>
<comment type="subcellular location">
    <subcellularLocation>
        <location evidence="3">Cytoplasm</location>
    </subcellularLocation>
    <text evidence="3">Binds to ribosomes.</text>
</comment>
<dbReference type="CDD" id="cd01891">
    <property type="entry name" value="TypA_BipA"/>
    <property type="match status" value="1"/>
</dbReference>
<dbReference type="CDD" id="cd03710">
    <property type="entry name" value="BipA_TypA_C"/>
    <property type="match status" value="1"/>
</dbReference>
<comment type="similarity">
    <text evidence="3">Belongs to the TRAFAC class translation factor GTPase superfamily. Classic translation factor GTPase family. BipA subfamily.</text>
</comment>
<accession>A0ABQ4VF37</accession>
<dbReference type="Gene3D" id="3.40.50.300">
    <property type="entry name" value="P-loop containing nucleotide triphosphate hydrolases"/>
    <property type="match status" value="1"/>
</dbReference>
<dbReference type="Pfam" id="PF00679">
    <property type="entry name" value="EFG_C"/>
    <property type="match status" value="1"/>
</dbReference>
<proteinExistence type="inferred from homology"/>
<organism evidence="5 6">
    <name type="scientific">Pasteurella canis</name>
    <dbReference type="NCBI Taxonomy" id="753"/>
    <lineage>
        <taxon>Bacteria</taxon>
        <taxon>Pseudomonadati</taxon>
        <taxon>Pseudomonadota</taxon>
        <taxon>Gammaproteobacteria</taxon>
        <taxon>Pasteurellales</taxon>
        <taxon>Pasteurellaceae</taxon>
        <taxon>Pasteurella</taxon>
    </lineage>
</organism>